<accession>A0A0A9F5L8</accession>
<organism evidence="2">
    <name type="scientific">Arundo donax</name>
    <name type="common">Giant reed</name>
    <name type="synonym">Donax arundinaceus</name>
    <dbReference type="NCBI Taxonomy" id="35708"/>
    <lineage>
        <taxon>Eukaryota</taxon>
        <taxon>Viridiplantae</taxon>
        <taxon>Streptophyta</taxon>
        <taxon>Embryophyta</taxon>
        <taxon>Tracheophyta</taxon>
        <taxon>Spermatophyta</taxon>
        <taxon>Magnoliopsida</taxon>
        <taxon>Liliopsida</taxon>
        <taxon>Poales</taxon>
        <taxon>Poaceae</taxon>
        <taxon>PACMAD clade</taxon>
        <taxon>Arundinoideae</taxon>
        <taxon>Arundineae</taxon>
        <taxon>Arundo</taxon>
    </lineage>
</organism>
<reference evidence="2" key="2">
    <citation type="journal article" date="2015" name="Data Brief">
        <title>Shoot transcriptome of the giant reed, Arundo donax.</title>
        <authorList>
            <person name="Barrero R.A."/>
            <person name="Guerrero F.D."/>
            <person name="Moolhuijzen P."/>
            <person name="Goolsby J.A."/>
            <person name="Tidwell J."/>
            <person name="Bellgard S.E."/>
            <person name="Bellgard M.I."/>
        </authorList>
    </citation>
    <scope>NUCLEOTIDE SEQUENCE</scope>
    <source>
        <tissue evidence="2">Shoot tissue taken approximately 20 cm above the soil surface</tissue>
    </source>
</reference>
<protein>
    <submittedName>
        <fullName evidence="2">Uncharacterized protein</fullName>
    </submittedName>
</protein>
<dbReference type="EMBL" id="GBRH01194333">
    <property type="protein sequence ID" value="JAE03563.1"/>
    <property type="molecule type" value="Transcribed_RNA"/>
</dbReference>
<name>A0A0A9F5L8_ARUDO</name>
<evidence type="ECO:0000256" key="1">
    <source>
        <dbReference type="SAM" id="MobiDB-lite"/>
    </source>
</evidence>
<evidence type="ECO:0000313" key="2">
    <source>
        <dbReference type="EMBL" id="JAE03563.1"/>
    </source>
</evidence>
<dbReference type="AlphaFoldDB" id="A0A0A9F5L8"/>
<proteinExistence type="predicted"/>
<feature type="region of interest" description="Disordered" evidence="1">
    <location>
        <begin position="160"/>
        <end position="181"/>
    </location>
</feature>
<sequence>MGKQIQDQKLFLEECLARYLTESARLLNETQVITEVEIMVQKCVGLELRDSYYYLVPRWVPIFRRIYNWRLAKLSTGEFSEAYVLSQHLYQAPAADSNGAAQHGVTVNVDTIDEASILEDHSGMPTVSTSLPLDEIIEISCHLDAVNAPLVKPLPPRLPTQVREEPQAPVDTNGEANGMHRVGDEMYIPKRVDPRELVPLERDDKLARLLEQCTKLQDRIDETLSIYF</sequence>
<reference evidence="2" key="1">
    <citation type="submission" date="2014-09" db="EMBL/GenBank/DDBJ databases">
        <authorList>
            <person name="Magalhaes I.L.F."/>
            <person name="Oliveira U."/>
            <person name="Santos F.R."/>
            <person name="Vidigal T.H.D.A."/>
            <person name="Brescovit A.D."/>
            <person name="Santos A.J."/>
        </authorList>
    </citation>
    <scope>NUCLEOTIDE SEQUENCE</scope>
    <source>
        <tissue evidence="2">Shoot tissue taken approximately 20 cm above the soil surface</tissue>
    </source>
</reference>